<dbReference type="GO" id="GO:0005773">
    <property type="term" value="C:vacuole"/>
    <property type="evidence" value="ECO:0007669"/>
    <property type="project" value="GOC"/>
</dbReference>
<evidence type="ECO:0000256" key="2">
    <source>
        <dbReference type="ARBA" id="ARBA00009941"/>
    </source>
</evidence>
<comment type="catalytic activity">
    <reaction evidence="1">
        <text>Hydrolysis of proteins and small molecule substrates at -Asn-|-Xaa- bonds.</text>
        <dbReference type="EC" id="3.4.22.34"/>
    </reaction>
</comment>
<reference evidence="8" key="1">
    <citation type="submission" date="2020-11" db="EMBL/GenBank/DDBJ databases">
        <authorList>
            <person name="Tran Van P."/>
        </authorList>
    </citation>
    <scope>NUCLEOTIDE SEQUENCE</scope>
</reference>
<organism evidence="8">
    <name type="scientific">Medioppia subpectinata</name>
    <dbReference type="NCBI Taxonomy" id="1979941"/>
    <lineage>
        <taxon>Eukaryota</taxon>
        <taxon>Metazoa</taxon>
        <taxon>Ecdysozoa</taxon>
        <taxon>Arthropoda</taxon>
        <taxon>Chelicerata</taxon>
        <taxon>Arachnida</taxon>
        <taxon>Acari</taxon>
        <taxon>Acariformes</taxon>
        <taxon>Sarcoptiformes</taxon>
        <taxon>Oribatida</taxon>
        <taxon>Brachypylina</taxon>
        <taxon>Oppioidea</taxon>
        <taxon>Oppiidae</taxon>
        <taxon>Medioppia</taxon>
    </lineage>
</organism>
<dbReference type="PANTHER" id="PTHR12000">
    <property type="entry name" value="HEMOGLOBINASE FAMILY MEMBER"/>
    <property type="match status" value="1"/>
</dbReference>
<accession>A0A7R9KX25</accession>
<dbReference type="Gene3D" id="3.40.50.1460">
    <property type="match status" value="1"/>
</dbReference>
<dbReference type="Pfam" id="PF01650">
    <property type="entry name" value="Peptidase_C13"/>
    <property type="match status" value="1"/>
</dbReference>
<dbReference type="PRINTS" id="PR00776">
    <property type="entry name" value="HEMOGLOBNASE"/>
</dbReference>
<gene>
    <name evidence="8" type="ORF">OSB1V03_LOCUS11195</name>
</gene>
<evidence type="ECO:0000256" key="7">
    <source>
        <dbReference type="ARBA" id="ARBA00022807"/>
    </source>
</evidence>
<keyword evidence="5" id="KW-0732">Signal</keyword>
<feature type="non-terminal residue" evidence="8">
    <location>
        <position position="1"/>
    </location>
</feature>
<dbReference type="EMBL" id="CAJPIZ010008540">
    <property type="protein sequence ID" value="CAG2111213.1"/>
    <property type="molecule type" value="Genomic_DNA"/>
</dbReference>
<comment type="similarity">
    <text evidence="2">Belongs to the peptidase C13 family.</text>
</comment>
<evidence type="ECO:0000256" key="6">
    <source>
        <dbReference type="ARBA" id="ARBA00022801"/>
    </source>
</evidence>
<dbReference type="PANTHER" id="PTHR12000:SF42">
    <property type="entry name" value="LEGUMAIN"/>
    <property type="match status" value="1"/>
</dbReference>
<keyword evidence="6" id="KW-0378">Hydrolase</keyword>
<proteinExistence type="inferred from homology"/>
<dbReference type="GO" id="GO:0051603">
    <property type="term" value="P:proteolysis involved in protein catabolic process"/>
    <property type="evidence" value="ECO:0007669"/>
    <property type="project" value="TreeGrafter"/>
</dbReference>
<dbReference type="GO" id="GO:0004197">
    <property type="term" value="F:cysteine-type endopeptidase activity"/>
    <property type="evidence" value="ECO:0007669"/>
    <property type="project" value="UniProtKB-EC"/>
</dbReference>
<dbReference type="EMBL" id="OC863115">
    <property type="protein sequence ID" value="CAD7630783.1"/>
    <property type="molecule type" value="Genomic_DNA"/>
</dbReference>
<evidence type="ECO:0000313" key="8">
    <source>
        <dbReference type="EMBL" id="CAD7630783.1"/>
    </source>
</evidence>
<dbReference type="AlphaFoldDB" id="A0A7R9KX25"/>
<keyword evidence="7" id="KW-0788">Thiol protease</keyword>
<dbReference type="EC" id="3.4.22.34" evidence="3"/>
<sequence>MTMRSYLIRITLYGVKNHQVMRHMEVNPIVSVVAEEPGHIRKCFTFFSELNPKWRQFQFNFNEADVYHAYQIVKANGIPEENIIVMHYDDIANNRQNKYPGKVYNGPTGHNGTDVYHGVPKHYTGKEVTPENFLKVLAGDEGLKKAGKKVLESGPNDHVFIFFDDHGAPDLVAFPDKYLYAEPLMKTLKQMHQDKKYAKLVFYIEACESGSMFDKLLPTDINIYATTASLPNEPSYTCYFDKDLGTDVGDVYSVYWMENTELATKDTTLQEQFAYTKKKTTTSHVMQYGDLSIAKLPISQFLGSKKSSMSLAGAELTRTVNNKDYPLVMAQQSGDYPELSVLSTGRQFLDTVFEEYVNSIQHLMNAN</sequence>
<keyword evidence="9" id="KW-1185">Reference proteome</keyword>
<keyword evidence="4" id="KW-0645">Protease</keyword>
<protein>
    <recommendedName>
        <fullName evidence="3">legumain</fullName>
        <ecNumber evidence="3">3.4.22.34</ecNumber>
    </recommendedName>
</protein>
<dbReference type="InterPro" id="IPR001096">
    <property type="entry name" value="Peptidase_C13"/>
</dbReference>
<dbReference type="FunFam" id="3.40.50.1460:FF:000006">
    <property type="entry name" value="Legumain"/>
    <property type="match status" value="1"/>
</dbReference>
<evidence type="ECO:0000256" key="4">
    <source>
        <dbReference type="ARBA" id="ARBA00022670"/>
    </source>
</evidence>
<dbReference type="OrthoDB" id="9995590at2759"/>
<dbReference type="GO" id="GO:0006624">
    <property type="term" value="P:vacuolar protein processing"/>
    <property type="evidence" value="ECO:0007669"/>
    <property type="project" value="TreeGrafter"/>
</dbReference>
<evidence type="ECO:0000256" key="5">
    <source>
        <dbReference type="ARBA" id="ARBA00022729"/>
    </source>
</evidence>
<dbReference type="Proteomes" id="UP000759131">
    <property type="component" value="Unassembled WGS sequence"/>
</dbReference>
<evidence type="ECO:0000256" key="1">
    <source>
        <dbReference type="ARBA" id="ARBA00000810"/>
    </source>
</evidence>
<evidence type="ECO:0000256" key="3">
    <source>
        <dbReference type="ARBA" id="ARBA00012628"/>
    </source>
</evidence>
<name>A0A7R9KX25_9ACAR</name>
<evidence type="ECO:0000313" key="9">
    <source>
        <dbReference type="Proteomes" id="UP000759131"/>
    </source>
</evidence>